<dbReference type="AlphaFoldDB" id="A0AAQ4CNE7"/>
<evidence type="ECO:0000256" key="10">
    <source>
        <dbReference type="PROSITE-ProRule" id="PRU00409"/>
    </source>
</evidence>
<evidence type="ECO:0000256" key="1">
    <source>
        <dbReference type="ARBA" id="ARBA00005174"/>
    </source>
</evidence>
<comment type="similarity">
    <text evidence="7">Belongs to the GARS family.</text>
</comment>
<dbReference type="SUPFAM" id="SSF52440">
    <property type="entry name" value="PreATP-grasp domain"/>
    <property type="match status" value="1"/>
</dbReference>
<sequence length="479" mass="53367">MKILLIGEGAREHVIAYGLFNSSKNYRIYALSSYKNPGINEIVKRSNGEYFLGDINSVETVREVIRKVNPDLGVIGPEEPLFHGVSDVFKQEGIPVFGASKRNARIEESKVWAREIMWRYSIPGRLRFKTFFTIEDAAKFVLEYGGSIAIKPAGQSGGKGVKVVADLQAYLSQEKRNAMSKSVKDIGSLYKKEGEPRIIIEEKVDGPEYTLHVLSDGNTTLALPLAQDYKNAYQDGIGPETGGMGSISGPGKLLPFINEEEYDMTYDIVKKTIEAIYKETGEKYVGVIAGQMMLTELWGPTVIEYYSRFGDPEASALIPRIESDFGELVEFTATGHLTKVNLKINDEPTVVRAVAPLGYPLSKKLASGHKIWLDLDKIKENNCLVFFGSVSLEGMQLITKGSRALELVSISPYNVASEKLDKCIQYIYSTTKLIYRTDIGRTIDEQIEKAEIIRYSYRNRMRSGNLGVSADWSPTGGLW</sequence>
<evidence type="ECO:0000256" key="6">
    <source>
        <dbReference type="ARBA" id="ARBA00022840"/>
    </source>
</evidence>
<evidence type="ECO:0000256" key="3">
    <source>
        <dbReference type="ARBA" id="ARBA00022598"/>
    </source>
</evidence>
<dbReference type="EC" id="6.3.4.13" evidence="2"/>
<dbReference type="Gene3D" id="3.30.470.20">
    <property type="entry name" value="ATP-grasp fold, B domain"/>
    <property type="match status" value="1"/>
</dbReference>
<dbReference type="InterPro" id="IPR020560">
    <property type="entry name" value="PRibGlycinamide_synth_C-dom"/>
</dbReference>
<dbReference type="Pfam" id="PF02844">
    <property type="entry name" value="GARS_N"/>
    <property type="match status" value="1"/>
</dbReference>
<dbReference type="Gene3D" id="3.30.1490.20">
    <property type="entry name" value="ATP-grasp fold, A domain"/>
    <property type="match status" value="1"/>
</dbReference>
<dbReference type="GO" id="GO:0005524">
    <property type="term" value="F:ATP binding"/>
    <property type="evidence" value="ECO:0007669"/>
    <property type="project" value="UniProtKB-UniRule"/>
</dbReference>
<feature type="domain" description="ATP-grasp" evidence="11">
    <location>
        <begin position="114"/>
        <end position="334"/>
    </location>
</feature>
<protein>
    <recommendedName>
        <fullName evidence="2">phosphoribosylamine--glycine ligase</fullName>
        <ecNumber evidence="2">6.3.4.13</ecNumber>
    </recommendedName>
    <alternativeName>
        <fullName evidence="8">Glycinamide ribonucleotide synthetase</fullName>
    </alternativeName>
    <alternativeName>
        <fullName evidence="9">Phosphoribosylglycinamide synthetase</fullName>
    </alternativeName>
</protein>
<evidence type="ECO:0000256" key="9">
    <source>
        <dbReference type="ARBA" id="ARBA00042864"/>
    </source>
</evidence>
<gene>
    <name evidence="12" type="ORF">SACC_03450</name>
</gene>
<dbReference type="Gene3D" id="3.40.50.20">
    <property type="match status" value="1"/>
</dbReference>
<dbReference type="InterPro" id="IPR020562">
    <property type="entry name" value="PRibGlycinamide_synth_N"/>
</dbReference>
<organism evidence="12 13">
    <name type="scientific">Saccharolobus caldissimus</name>
    <dbReference type="NCBI Taxonomy" id="1702097"/>
    <lineage>
        <taxon>Archaea</taxon>
        <taxon>Thermoproteota</taxon>
        <taxon>Thermoprotei</taxon>
        <taxon>Sulfolobales</taxon>
        <taxon>Sulfolobaceae</taxon>
        <taxon>Saccharolobus</taxon>
    </lineage>
</organism>
<evidence type="ECO:0000313" key="12">
    <source>
        <dbReference type="EMBL" id="BDB97328.1"/>
    </source>
</evidence>
<dbReference type="Gene3D" id="3.90.600.10">
    <property type="entry name" value="Phosphoribosylglycinamide synthetase, C-terminal domain"/>
    <property type="match status" value="1"/>
</dbReference>
<evidence type="ECO:0000256" key="8">
    <source>
        <dbReference type="ARBA" id="ARBA00042242"/>
    </source>
</evidence>
<reference evidence="12 13" key="1">
    <citation type="journal article" date="2022" name="Microbiol. Resour. Announc.">
        <title>Complete Genome Sequence of the Hyperthermophilic and Acidophilic Archaeon Saccharolobus caldissimus Strain HS-3T.</title>
        <authorList>
            <person name="Sakai H.D."/>
            <person name="Kurosawa N."/>
        </authorList>
    </citation>
    <scope>NUCLEOTIDE SEQUENCE [LARGE SCALE GENOMIC DNA]</scope>
    <source>
        <strain evidence="12 13">JCM32116</strain>
    </source>
</reference>
<keyword evidence="6 10" id="KW-0067">ATP-binding</keyword>
<dbReference type="GO" id="GO:0006164">
    <property type="term" value="P:purine nucleotide biosynthetic process"/>
    <property type="evidence" value="ECO:0007669"/>
    <property type="project" value="UniProtKB-KW"/>
</dbReference>
<dbReference type="GO" id="GO:0009113">
    <property type="term" value="P:purine nucleobase biosynthetic process"/>
    <property type="evidence" value="ECO:0007669"/>
    <property type="project" value="InterPro"/>
</dbReference>
<dbReference type="Pfam" id="PF01071">
    <property type="entry name" value="GARS_A"/>
    <property type="match status" value="1"/>
</dbReference>
<keyword evidence="4 10" id="KW-0547">Nucleotide-binding</keyword>
<dbReference type="SUPFAM" id="SSF56059">
    <property type="entry name" value="Glutathione synthetase ATP-binding domain-like"/>
    <property type="match status" value="1"/>
</dbReference>
<evidence type="ECO:0000259" key="11">
    <source>
        <dbReference type="PROSITE" id="PS50975"/>
    </source>
</evidence>
<dbReference type="InterPro" id="IPR037123">
    <property type="entry name" value="PRibGlycinamide_synth_C_sf"/>
</dbReference>
<dbReference type="InterPro" id="IPR013815">
    <property type="entry name" value="ATP_grasp_subdomain_1"/>
</dbReference>
<dbReference type="NCBIfam" id="TIGR00877">
    <property type="entry name" value="purD"/>
    <property type="match status" value="1"/>
</dbReference>
<dbReference type="SMART" id="SM01210">
    <property type="entry name" value="GARS_C"/>
    <property type="match status" value="1"/>
</dbReference>
<dbReference type="Proteomes" id="UP001319921">
    <property type="component" value="Chromosome"/>
</dbReference>
<evidence type="ECO:0000256" key="4">
    <source>
        <dbReference type="ARBA" id="ARBA00022741"/>
    </source>
</evidence>
<dbReference type="GeneID" id="68865073"/>
<evidence type="ECO:0000313" key="13">
    <source>
        <dbReference type="Proteomes" id="UP001319921"/>
    </source>
</evidence>
<proteinExistence type="inferred from homology"/>
<dbReference type="EMBL" id="AP025226">
    <property type="protein sequence ID" value="BDB97328.1"/>
    <property type="molecule type" value="Genomic_DNA"/>
</dbReference>
<dbReference type="GO" id="GO:0004637">
    <property type="term" value="F:phosphoribosylamine-glycine ligase activity"/>
    <property type="evidence" value="ECO:0007669"/>
    <property type="project" value="UniProtKB-EC"/>
</dbReference>
<keyword evidence="3 12" id="KW-0436">Ligase</keyword>
<dbReference type="PROSITE" id="PS50975">
    <property type="entry name" value="ATP_GRASP"/>
    <property type="match status" value="1"/>
</dbReference>
<name>A0AAQ4CNE7_9CREN</name>
<comment type="pathway">
    <text evidence="1">Purine metabolism; IMP biosynthesis via de novo pathway; N(1)-(5-phospho-D-ribosyl)glycinamide from 5-phospho-alpha-D-ribose 1-diphosphate: step 2/2.</text>
</comment>
<dbReference type="Pfam" id="PF02843">
    <property type="entry name" value="GARS_C"/>
    <property type="match status" value="1"/>
</dbReference>
<accession>A0AAQ4CNE7</accession>
<dbReference type="SUPFAM" id="SSF51246">
    <property type="entry name" value="Rudiment single hybrid motif"/>
    <property type="match status" value="1"/>
</dbReference>
<evidence type="ECO:0000256" key="7">
    <source>
        <dbReference type="ARBA" id="ARBA00038345"/>
    </source>
</evidence>
<dbReference type="SMART" id="SM01209">
    <property type="entry name" value="GARS_A"/>
    <property type="match status" value="1"/>
</dbReference>
<dbReference type="InterPro" id="IPR011761">
    <property type="entry name" value="ATP-grasp"/>
</dbReference>
<dbReference type="PANTHER" id="PTHR43472">
    <property type="entry name" value="PHOSPHORIBOSYLAMINE--GLYCINE LIGASE"/>
    <property type="match status" value="1"/>
</dbReference>
<dbReference type="InterPro" id="IPR016185">
    <property type="entry name" value="PreATP-grasp_dom_sf"/>
</dbReference>
<evidence type="ECO:0000256" key="2">
    <source>
        <dbReference type="ARBA" id="ARBA00013255"/>
    </source>
</evidence>
<keyword evidence="13" id="KW-1185">Reference proteome</keyword>
<dbReference type="GO" id="GO:0046872">
    <property type="term" value="F:metal ion binding"/>
    <property type="evidence" value="ECO:0007669"/>
    <property type="project" value="InterPro"/>
</dbReference>
<dbReference type="RefSeq" id="WP_229571337.1">
    <property type="nucleotide sequence ID" value="NZ_AP025226.1"/>
</dbReference>
<keyword evidence="5" id="KW-0658">Purine biosynthesis</keyword>
<evidence type="ECO:0000256" key="5">
    <source>
        <dbReference type="ARBA" id="ARBA00022755"/>
    </source>
</evidence>
<dbReference type="InterPro" id="IPR011054">
    <property type="entry name" value="Rudment_hybrid_motif"/>
</dbReference>
<dbReference type="InterPro" id="IPR020561">
    <property type="entry name" value="PRibGlycinamid_synth_ATP-grasp"/>
</dbReference>
<dbReference type="PANTHER" id="PTHR43472:SF1">
    <property type="entry name" value="PHOSPHORIBOSYLAMINE--GLYCINE LIGASE, CHLOROPLASTIC"/>
    <property type="match status" value="1"/>
</dbReference>
<dbReference type="KEGG" id="scas:SACC_03450"/>
<dbReference type="InterPro" id="IPR000115">
    <property type="entry name" value="PRibGlycinamide_synth"/>
</dbReference>